<feature type="domain" description="PA" evidence="3">
    <location>
        <begin position="152"/>
        <end position="231"/>
    </location>
</feature>
<dbReference type="SUPFAM" id="SSF52025">
    <property type="entry name" value="PA domain"/>
    <property type="match status" value="1"/>
</dbReference>
<feature type="region of interest" description="Disordered" evidence="1">
    <location>
        <begin position="27"/>
        <end position="47"/>
    </location>
</feature>
<feature type="chain" id="PRO_5047249277" evidence="2">
    <location>
        <begin position="31"/>
        <end position="524"/>
    </location>
</feature>
<evidence type="ECO:0000259" key="3">
    <source>
        <dbReference type="Pfam" id="PF02225"/>
    </source>
</evidence>
<dbReference type="PANTHER" id="PTHR12147">
    <property type="entry name" value="METALLOPEPTIDASE M28 FAMILY MEMBER"/>
    <property type="match status" value="1"/>
</dbReference>
<comment type="caution">
    <text evidence="5">The sequence shown here is derived from an EMBL/GenBank/DDBJ whole genome shotgun (WGS) entry which is preliminary data.</text>
</comment>
<feature type="region of interest" description="Disordered" evidence="1">
    <location>
        <begin position="136"/>
        <end position="156"/>
    </location>
</feature>
<feature type="compositionally biased region" description="Gly residues" evidence="1">
    <location>
        <begin position="32"/>
        <end position="43"/>
    </location>
</feature>
<dbReference type="InterPro" id="IPR046450">
    <property type="entry name" value="PA_dom_sf"/>
</dbReference>
<gene>
    <name evidence="5" type="ORF">H9657_11680</name>
</gene>
<dbReference type="PANTHER" id="PTHR12147:SF26">
    <property type="entry name" value="PEPTIDASE M28 DOMAIN-CONTAINING PROTEIN"/>
    <property type="match status" value="1"/>
</dbReference>
<dbReference type="RefSeq" id="WP_191783577.1">
    <property type="nucleotide sequence ID" value="NZ_JACSQV010000009.1"/>
</dbReference>
<dbReference type="Pfam" id="PF02225">
    <property type="entry name" value="PA"/>
    <property type="match status" value="1"/>
</dbReference>
<sequence length="524" mass="54637">MTARRTTTLAGALAVLVLGTSALLAPPATAHGPGGKPGPGHGPGHTIDAERFARQVTTRGVWRHLEELQRIADRHDGNRAALTEGYEASARYVERTLQRAGYTTTRDPFTFGLEVVDAASLALGTGETYEVDQMQYAPSSPEGGVTAPGSTPTDTTGCTADSWAGVEVTGTIAVVSRGECAFADKAVAAEAAGAVGVVVYNNVEEMLFGTLGAEGLVSVPVAGMGQADGLAVVEAVAAGVELTLDTRFHTEERETFNVVAETRAGRDDNVVMLGAHLDGVEEGPGLNDNGSGSAVLLEVAVQLAKQKKLNNTVRFAWWGAEELGLLGSTAYVDELAGQEGELDRIATYLNFDMVGSPNYIIGVYDADQSTYEAPVEVPEGSAQTEAVLTGWFDRTGQPWVDTEFSGRSDYQAFILNGVPASGLFTGADDIKTEEEVALFGGTAGIRHDPNYHTVGDDLANVSREAIGIMAPAVAFATASLATDTSAINGVSGPGDQGHHHGPWKPGKGHGHGRGHEHGTLQKAS</sequence>
<dbReference type="SUPFAM" id="SSF53187">
    <property type="entry name" value="Zn-dependent exopeptidases"/>
    <property type="match status" value="1"/>
</dbReference>
<feature type="region of interest" description="Disordered" evidence="1">
    <location>
        <begin position="487"/>
        <end position="524"/>
    </location>
</feature>
<dbReference type="Proteomes" id="UP000604241">
    <property type="component" value="Unassembled WGS sequence"/>
</dbReference>
<feature type="domain" description="Peptidase M28" evidence="4">
    <location>
        <begin position="257"/>
        <end position="474"/>
    </location>
</feature>
<evidence type="ECO:0000259" key="4">
    <source>
        <dbReference type="Pfam" id="PF04389"/>
    </source>
</evidence>
<protein>
    <submittedName>
        <fullName evidence="5">M20/M25/M40 family metallo-hydrolase</fullName>
    </submittedName>
</protein>
<keyword evidence="6" id="KW-1185">Reference proteome</keyword>
<proteinExistence type="predicted"/>
<accession>A0ABR8QES7</accession>
<evidence type="ECO:0000256" key="1">
    <source>
        <dbReference type="SAM" id="MobiDB-lite"/>
    </source>
</evidence>
<feature type="compositionally biased region" description="Basic and acidic residues" evidence="1">
    <location>
        <begin position="513"/>
        <end position="524"/>
    </location>
</feature>
<evidence type="ECO:0000313" key="5">
    <source>
        <dbReference type="EMBL" id="MBD7918933.1"/>
    </source>
</evidence>
<dbReference type="Gene3D" id="3.50.30.30">
    <property type="match status" value="1"/>
</dbReference>
<evidence type="ECO:0000313" key="6">
    <source>
        <dbReference type="Proteomes" id="UP000604241"/>
    </source>
</evidence>
<dbReference type="Gene3D" id="3.40.630.10">
    <property type="entry name" value="Zn peptidases"/>
    <property type="match status" value="2"/>
</dbReference>
<evidence type="ECO:0000256" key="2">
    <source>
        <dbReference type="SAM" id="SignalP"/>
    </source>
</evidence>
<feature type="signal peptide" evidence="2">
    <location>
        <begin position="1"/>
        <end position="30"/>
    </location>
</feature>
<dbReference type="InterPro" id="IPR003137">
    <property type="entry name" value="PA_domain"/>
</dbReference>
<dbReference type="EMBL" id="JACSQV010000009">
    <property type="protein sequence ID" value="MBD7918933.1"/>
    <property type="molecule type" value="Genomic_DNA"/>
</dbReference>
<name>A0ABR8QES7_9CELL</name>
<dbReference type="Pfam" id="PF04389">
    <property type="entry name" value="Peptidase_M28"/>
    <property type="match status" value="1"/>
</dbReference>
<dbReference type="InterPro" id="IPR045175">
    <property type="entry name" value="M28_fam"/>
</dbReference>
<organism evidence="5 6">
    <name type="scientific">Cellulomonas avistercoris</name>
    <dbReference type="NCBI Taxonomy" id="2762242"/>
    <lineage>
        <taxon>Bacteria</taxon>
        <taxon>Bacillati</taxon>
        <taxon>Actinomycetota</taxon>
        <taxon>Actinomycetes</taxon>
        <taxon>Micrococcales</taxon>
        <taxon>Cellulomonadaceae</taxon>
        <taxon>Cellulomonas</taxon>
    </lineage>
</organism>
<reference evidence="5 6" key="1">
    <citation type="submission" date="2020-08" db="EMBL/GenBank/DDBJ databases">
        <title>A Genomic Blueprint of the Chicken Gut Microbiome.</title>
        <authorList>
            <person name="Gilroy R."/>
            <person name="Ravi A."/>
            <person name="Getino M."/>
            <person name="Pursley I."/>
            <person name="Horton D.L."/>
            <person name="Alikhan N.-F."/>
            <person name="Baker D."/>
            <person name="Gharbi K."/>
            <person name="Hall N."/>
            <person name="Watson M."/>
            <person name="Adriaenssens E.M."/>
            <person name="Foster-Nyarko E."/>
            <person name="Jarju S."/>
            <person name="Secka A."/>
            <person name="Antonio M."/>
            <person name="Oren A."/>
            <person name="Chaudhuri R."/>
            <person name="La Ragione R.M."/>
            <person name="Hildebrand F."/>
            <person name="Pallen M.J."/>
        </authorList>
    </citation>
    <scope>NUCLEOTIDE SEQUENCE [LARGE SCALE GENOMIC DNA]</scope>
    <source>
        <strain evidence="5 6">Sa3CUA2</strain>
    </source>
</reference>
<dbReference type="InterPro" id="IPR007484">
    <property type="entry name" value="Peptidase_M28"/>
</dbReference>
<feature type="compositionally biased region" description="Basic residues" evidence="1">
    <location>
        <begin position="499"/>
        <end position="512"/>
    </location>
</feature>
<keyword evidence="2" id="KW-0732">Signal</keyword>